<sequence length="153" mass="17081">MTTFEYEIEIAAPVERVFAFDSTPENWPRTMAGLRDFEVLSETETGSKMRATYKLLGISTEVEIELTVVEPGAEIAVTVDGDGMHGETRNRYVAVGDGTRIVHRAEYEMGDSLLGRLLEPVAGRYNERQLRAHLENTRDLIEAEIEAETAMSA</sequence>
<protein>
    <submittedName>
        <fullName evidence="1">SRPBCC family protein</fullName>
    </submittedName>
</protein>
<dbReference type="InterPro" id="IPR019587">
    <property type="entry name" value="Polyketide_cyclase/dehydratase"/>
</dbReference>
<keyword evidence="2" id="KW-1185">Reference proteome</keyword>
<reference evidence="1 2" key="1">
    <citation type="journal article" date="2019" name="Int. J. Syst. Evol. Microbiol.">
        <title>The Global Catalogue of Microorganisms (GCM) 10K type strain sequencing project: providing services to taxonomists for standard genome sequencing and annotation.</title>
        <authorList>
            <consortium name="The Broad Institute Genomics Platform"/>
            <consortium name="The Broad Institute Genome Sequencing Center for Infectious Disease"/>
            <person name="Wu L."/>
            <person name="Ma J."/>
        </authorList>
    </citation>
    <scope>NUCLEOTIDE SEQUENCE [LARGE SCALE GENOMIC DNA]</scope>
    <source>
        <strain evidence="1 2">CGMCC 1.3239</strain>
    </source>
</reference>
<comment type="caution">
    <text evidence="1">The sequence shown here is derived from an EMBL/GenBank/DDBJ whole genome shotgun (WGS) entry which is preliminary data.</text>
</comment>
<dbReference type="Gene3D" id="3.30.530.20">
    <property type="match status" value="1"/>
</dbReference>
<dbReference type="Pfam" id="PF10604">
    <property type="entry name" value="Polyketide_cyc2"/>
    <property type="match status" value="1"/>
</dbReference>
<dbReference type="EMBL" id="JBHSWW010000209">
    <property type="protein sequence ID" value="MFC6754174.1"/>
    <property type="molecule type" value="Genomic_DNA"/>
</dbReference>
<dbReference type="RefSeq" id="WP_379782429.1">
    <property type="nucleotide sequence ID" value="NZ_JBHSWW010000209.1"/>
</dbReference>
<dbReference type="InterPro" id="IPR023393">
    <property type="entry name" value="START-like_dom_sf"/>
</dbReference>
<evidence type="ECO:0000313" key="2">
    <source>
        <dbReference type="Proteomes" id="UP001596442"/>
    </source>
</evidence>
<organism evidence="1 2">
    <name type="scientific">Halorubrum tibetense</name>
    <dbReference type="NCBI Taxonomy" id="175631"/>
    <lineage>
        <taxon>Archaea</taxon>
        <taxon>Methanobacteriati</taxon>
        <taxon>Methanobacteriota</taxon>
        <taxon>Stenosarchaea group</taxon>
        <taxon>Halobacteria</taxon>
        <taxon>Halobacteriales</taxon>
        <taxon>Haloferacaceae</taxon>
        <taxon>Halorubrum</taxon>
    </lineage>
</organism>
<name>A0ABD5SFI8_9EURY</name>
<proteinExistence type="predicted"/>
<dbReference type="SUPFAM" id="SSF55961">
    <property type="entry name" value="Bet v1-like"/>
    <property type="match status" value="1"/>
</dbReference>
<dbReference type="AlphaFoldDB" id="A0ABD5SFI8"/>
<dbReference type="Proteomes" id="UP001596442">
    <property type="component" value="Unassembled WGS sequence"/>
</dbReference>
<evidence type="ECO:0000313" key="1">
    <source>
        <dbReference type="EMBL" id="MFC6754174.1"/>
    </source>
</evidence>
<gene>
    <name evidence="1" type="ORF">ACFQEU_11980</name>
</gene>
<accession>A0ABD5SFI8</accession>